<dbReference type="PROSITE" id="PS01023">
    <property type="entry name" value="PTR2_2"/>
    <property type="match status" value="1"/>
</dbReference>
<proteinExistence type="inferred from homology"/>
<comment type="subcellular location">
    <subcellularLocation>
        <location evidence="1 6">Membrane</location>
        <topology evidence="1 6">Multi-pass membrane protein</topology>
    </subcellularLocation>
</comment>
<dbReference type="OrthoDB" id="9772725at2"/>
<dbReference type="InterPro" id="IPR018456">
    <property type="entry name" value="PTR2_symporter_CS"/>
</dbReference>
<accession>A0A1C3E5R9</accession>
<dbReference type="EMBL" id="LYDR01000152">
    <property type="protein sequence ID" value="ODA28584.1"/>
    <property type="molecule type" value="Genomic_DNA"/>
</dbReference>
<feature type="transmembrane region" description="Helical" evidence="7">
    <location>
        <begin position="369"/>
        <end position="387"/>
    </location>
</feature>
<evidence type="ECO:0000256" key="6">
    <source>
        <dbReference type="RuleBase" id="RU003755"/>
    </source>
</evidence>
<keyword evidence="9" id="KW-1185">Reference proteome</keyword>
<feature type="transmembrane region" description="Helical" evidence="7">
    <location>
        <begin position="435"/>
        <end position="458"/>
    </location>
</feature>
<dbReference type="RefSeq" id="WP_068851937.1">
    <property type="nucleotide sequence ID" value="NZ_LYDR01000152.1"/>
</dbReference>
<protein>
    <recommendedName>
        <fullName evidence="10">MFS transporter</fullName>
    </recommendedName>
</protein>
<gene>
    <name evidence="8" type="ORF">A6X21_12900</name>
</gene>
<organism evidence="8 9">
    <name type="scientific">Planctopirus hydrillae</name>
    <dbReference type="NCBI Taxonomy" id="1841610"/>
    <lineage>
        <taxon>Bacteria</taxon>
        <taxon>Pseudomonadati</taxon>
        <taxon>Planctomycetota</taxon>
        <taxon>Planctomycetia</taxon>
        <taxon>Planctomycetales</taxon>
        <taxon>Planctomycetaceae</taxon>
        <taxon>Planctopirus</taxon>
    </lineage>
</organism>
<evidence type="ECO:0000256" key="1">
    <source>
        <dbReference type="ARBA" id="ARBA00004141"/>
    </source>
</evidence>
<dbReference type="AlphaFoldDB" id="A0A1C3E5R9"/>
<dbReference type="STRING" id="1841610.A6X21_12900"/>
<feature type="transmembrane region" description="Helical" evidence="7">
    <location>
        <begin position="158"/>
        <end position="178"/>
    </location>
</feature>
<keyword evidence="6" id="KW-0813">Transport</keyword>
<dbReference type="Gene3D" id="1.20.1250.20">
    <property type="entry name" value="MFS general substrate transporter like domains"/>
    <property type="match status" value="2"/>
</dbReference>
<keyword evidence="5 7" id="KW-0472">Membrane</keyword>
<feature type="transmembrane region" description="Helical" evidence="7">
    <location>
        <begin position="212"/>
        <end position="234"/>
    </location>
</feature>
<dbReference type="SUPFAM" id="SSF103473">
    <property type="entry name" value="MFS general substrate transporter"/>
    <property type="match status" value="1"/>
</dbReference>
<feature type="transmembrane region" description="Helical" evidence="7">
    <location>
        <begin position="95"/>
        <end position="113"/>
    </location>
</feature>
<keyword evidence="3 6" id="KW-0812">Transmembrane</keyword>
<feature type="transmembrane region" description="Helical" evidence="7">
    <location>
        <begin position="470"/>
        <end position="493"/>
    </location>
</feature>
<name>A0A1C3E5R9_9PLAN</name>
<feature type="transmembrane region" description="Helical" evidence="7">
    <location>
        <begin position="399"/>
        <end position="423"/>
    </location>
</feature>
<dbReference type="InterPro" id="IPR000109">
    <property type="entry name" value="POT_fam"/>
</dbReference>
<evidence type="ECO:0000256" key="7">
    <source>
        <dbReference type="SAM" id="Phobius"/>
    </source>
</evidence>
<dbReference type="GO" id="GO:0006857">
    <property type="term" value="P:oligopeptide transport"/>
    <property type="evidence" value="ECO:0007669"/>
    <property type="project" value="InterPro"/>
</dbReference>
<comment type="similarity">
    <text evidence="2 6">Belongs to the major facilitator superfamily. Proton-dependent oligopeptide transporter (POT/PTR) (TC 2.A.17) family.</text>
</comment>
<dbReference type="GO" id="GO:0016020">
    <property type="term" value="C:membrane"/>
    <property type="evidence" value="ECO:0007669"/>
    <property type="project" value="UniProtKB-SubCell"/>
</dbReference>
<evidence type="ECO:0000256" key="2">
    <source>
        <dbReference type="ARBA" id="ARBA00005982"/>
    </source>
</evidence>
<dbReference type="Proteomes" id="UP000094828">
    <property type="component" value="Unassembled WGS sequence"/>
</dbReference>
<sequence>MTAAYRTAPDQTLTTMPPGIPYIIGNEAAERFSFYGMKAILYLYLTKYIVDAAGVSAVYDKEDATALLHLFVAAAYLFPIVGGPLADFYLGKYRVILWLSWAYCLGHLSLAAIDGRNGLWLGLALIAIGAGGIKPCVSAHVGDQFGQGNQHLISRIFRWFYFVINVGALTAMFCIPRTRDIFLSPENGRDYLQYIVPADWLNAILPHFNPTLAHHVAFGIPGVLMFLATIVFWMGRKKFVHIPPSTNEFVEELGPILGSRYRFLMYFPPIMLAAICKDRENRRAILKLLPLFAFIVVFWALFDQTMSTWVEQATHMNLTVLRWGDWEWKVLPDETQTLNPLFVLMFIPLLDFVVFPALATVVQLSALRRVSVGLFLASMAFAVSGFIQMEIDQKFTPWVLWLVFPYAIITVAEVLVSTTCLEFSYTQAPNRLKSIIMSLYLLSVFGGNLLTSGVNWMISRDDGTSMLPGASYYWFFSILMFVTAVCFIPYAVLYRESRFIQGEDAPTAPPGKRK</sequence>
<comment type="caution">
    <text evidence="8">The sequence shown here is derived from an EMBL/GenBank/DDBJ whole genome shotgun (WGS) entry which is preliminary data.</text>
</comment>
<evidence type="ECO:0000256" key="3">
    <source>
        <dbReference type="ARBA" id="ARBA00022692"/>
    </source>
</evidence>
<feature type="transmembrane region" description="Helical" evidence="7">
    <location>
        <begin position="65"/>
        <end position="83"/>
    </location>
</feature>
<reference evidence="8 9" key="1">
    <citation type="submission" date="2016-05" db="EMBL/GenBank/DDBJ databases">
        <title>Genomic and physiological characterization of Planctopirus sp. isolated from fresh water lake.</title>
        <authorList>
            <person name="Subhash Y."/>
            <person name="Ramana C."/>
        </authorList>
    </citation>
    <scope>NUCLEOTIDE SEQUENCE [LARGE SCALE GENOMIC DNA]</scope>
    <source>
        <strain evidence="8 9">JC280</strain>
    </source>
</reference>
<dbReference type="Pfam" id="PF00854">
    <property type="entry name" value="PTR2"/>
    <property type="match status" value="2"/>
</dbReference>
<keyword evidence="4 7" id="KW-1133">Transmembrane helix</keyword>
<evidence type="ECO:0008006" key="10">
    <source>
        <dbReference type="Google" id="ProtNLM"/>
    </source>
</evidence>
<dbReference type="PANTHER" id="PTHR11654">
    <property type="entry name" value="OLIGOPEPTIDE TRANSPORTER-RELATED"/>
    <property type="match status" value="1"/>
</dbReference>
<feature type="transmembrane region" description="Helical" evidence="7">
    <location>
        <begin position="341"/>
        <end position="362"/>
    </location>
</feature>
<feature type="transmembrane region" description="Helical" evidence="7">
    <location>
        <begin position="39"/>
        <end position="59"/>
    </location>
</feature>
<evidence type="ECO:0000256" key="5">
    <source>
        <dbReference type="ARBA" id="ARBA00023136"/>
    </source>
</evidence>
<dbReference type="InterPro" id="IPR036259">
    <property type="entry name" value="MFS_trans_sf"/>
</dbReference>
<evidence type="ECO:0000256" key="4">
    <source>
        <dbReference type="ARBA" id="ARBA00022989"/>
    </source>
</evidence>
<evidence type="ECO:0000313" key="9">
    <source>
        <dbReference type="Proteomes" id="UP000094828"/>
    </source>
</evidence>
<dbReference type="GO" id="GO:0022857">
    <property type="term" value="F:transmembrane transporter activity"/>
    <property type="evidence" value="ECO:0007669"/>
    <property type="project" value="InterPro"/>
</dbReference>
<feature type="transmembrane region" description="Helical" evidence="7">
    <location>
        <begin position="119"/>
        <end position="137"/>
    </location>
</feature>
<evidence type="ECO:0000313" key="8">
    <source>
        <dbReference type="EMBL" id="ODA28584.1"/>
    </source>
</evidence>
<feature type="transmembrane region" description="Helical" evidence="7">
    <location>
        <begin position="284"/>
        <end position="302"/>
    </location>
</feature>